<organism evidence="2 3">
    <name type="scientific">Candidatus Methanofastidiosum methylothiophilum</name>
    <dbReference type="NCBI Taxonomy" id="1705564"/>
    <lineage>
        <taxon>Archaea</taxon>
        <taxon>Methanobacteriati</taxon>
        <taxon>Methanobacteriota</taxon>
        <taxon>Stenosarchaea group</taxon>
        <taxon>Candidatus Methanofastidiosia</taxon>
        <taxon>Candidatus Methanofastidiosales</taxon>
        <taxon>Candidatus Methanofastidiosaceae</taxon>
        <taxon>Candidatus Methanofastidiosum</taxon>
    </lineage>
</organism>
<dbReference type="InterPro" id="IPR051797">
    <property type="entry name" value="TrmB-like"/>
</dbReference>
<protein>
    <submittedName>
        <fullName evidence="2">Sugar-specific transcriptional regulator TrmB</fullName>
    </submittedName>
</protein>
<dbReference type="InterPro" id="IPR036388">
    <property type="entry name" value="WH-like_DNA-bd_sf"/>
</dbReference>
<feature type="domain" description="Transcription regulator TrmB N-terminal" evidence="1">
    <location>
        <begin position="7"/>
        <end position="73"/>
    </location>
</feature>
<dbReference type="Proteomes" id="UP000075578">
    <property type="component" value="Unassembled WGS sequence"/>
</dbReference>
<sequence>MEIEEQLMKMGLTDYESKVIVSIIKYGESTAKDISLNSGVPYSRIYDTINDLLDKGWITKKEGRPSLFCPGDVEERINEYINNSKIMAETIKLNLESLSERNRYELLPTINVERTWKNFYKKIDELSNTSKQMACVFGFYNKNAFERIHMAFKNKHYPKNLFVKSDILNNSFMEELKNISSSFQIRVLPFTPKVLLFLFDGKNIIIVLPLSENINSKDDEIKFLEIRNFEIGKILEKMIEIALVESMPLNLKE</sequence>
<dbReference type="InterPro" id="IPR036390">
    <property type="entry name" value="WH_DNA-bd_sf"/>
</dbReference>
<dbReference type="Gene3D" id="1.10.10.10">
    <property type="entry name" value="Winged helix-like DNA-binding domain superfamily/Winged helix DNA-binding domain"/>
    <property type="match status" value="1"/>
</dbReference>
<dbReference type="Pfam" id="PF01978">
    <property type="entry name" value="TrmB"/>
    <property type="match status" value="1"/>
</dbReference>
<accession>A0A150IZX4</accession>
<dbReference type="InterPro" id="IPR002831">
    <property type="entry name" value="Tscrpt_reg_TrmB_N"/>
</dbReference>
<evidence type="ECO:0000259" key="1">
    <source>
        <dbReference type="Pfam" id="PF01978"/>
    </source>
</evidence>
<reference evidence="2 3" key="1">
    <citation type="journal article" date="2016" name="ISME J.">
        <title>Chasing the elusive Euryarchaeota class WSA2: genomes reveal a uniquely fastidious methyl-reducing methanogen.</title>
        <authorList>
            <person name="Nobu M.K."/>
            <person name="Narihiro T."/>
            <person name="Kuroda K."/>
            <person name="Mei R."/>
            <person name="Liu W.T."/>
        </authorList>
    </citation>
    <scope>NUCLEOTIDE SEQUENCE [LARGE SCALE GENOMIC DNA]</scope>
    <source>
        <strain evidence="2">U1lsi0528_Bin089</strain>
    </source>
</reference>
<comment type="caution">
    <text evidence="2">The sequence shown here is derived from an EMBL/GenBank/DDBJ whole genome shotgun (WGS) entry which is preliminary data.</text>
</comment>
<proteinExistence type="predicted"/>
<evidence type="ECO:0000313" key="3">
    <source>
        <dbReference type="Proteomes" id="UP000075578"/>
    </source>
</evidence>
<dbReference type="PANTHER" id="PTHR34293:SF1">
    <property type="entry name" value="HTH-TYPE TRANSCRIPTIONAL REGULATOR TRMBL2"/>
    <property type="match status" value="1"/>
</dbReference>
<dbReference type="PANTHER" id="PTHR34293">
    <property type="entry name" value="HTH-TYPE TRANSCRIPTIONAL REGULATOR TRMBL2"/>
    <property type="match status" value="1"/>
</dbReference>
<name>A0A150IZX4_9EURY</name>
<dbReference type="SUPFAM" id="SSF46785">
    <property type="entry name" value="Winged helix' DNA-binding domain"/>
    <property type="match status" value="1"/>
</dbReference>
<dbReference type="AlphaFoldDB" id="A0A150IZX4"/>
<gene>
    <name evidence="2" type="ORF">AMQ74_01237</name>
</gene>
<evidence type="ECO:0000313" key="2">
    <source>
        <dbReference type="EMBL" id="KYC50533.1"/>
    </source>
</evidence>
<dbReference type="EMBL" id="LNGD01000079">
    <property type="protein sequence ID" value="KYC50533.1"/>
    <property type="molecule type" value="Genomic_DNA"/>
</dbReference>